<name>A0A955KYH1_9BACT</name>
<dbReference type="AlphaFoldDB" id="A0A955KYH1"/>
<accession>A0A955KYH1</accession>
<evidence type="ECO:0000259" key="1">
    <source>
        <dbReference type="PROSITE" id="PS51186"/>
    </source>
</evidence>
<dbReference type="PANTHER" id="PTHR43792:SF1">
    <property type="entry name" value="N-ACETYLTRANSFERASE DOMAIN-CONTAINING PROTEIN"/>
    <property type="match status" value="1"/>
</dbReference>
<evidence type="ECO:0000313" key="3">
    <source>
        <dbReference type="Proteomes" id="UP000741282"/>
    </source>
</evidence>
<reference evidence="2" key="2">
    <citation type="journal article" date="2021" name="Microbiome">
        <title>Successional dynamics and alternative stable states in a saline activated sludge microbial community over 9 years.</title>
        <authorList>
            <person name="Wang Y."/>
            <person name="Ye J."/>
            <person name="Ju F."/>
            <person name="Liu L."/>
            <person name="Boyd J.A."/>
            <person name="Deng Y."/>
            <person name="Parks D.H."/>
            <person name="Jiang X."/>
            <person name="Yin X."/>
            <person name="Woodcroft B.J."/>
            <person name="Tyson G.W."/>
            <person name="Hugenholtz P."/>
            <person name="Polz M.F."/>
            <person name="Zhang T."/>
        </authorList>
    </citation>
    <scope>NUCLEOTIDE SEQUENCE</scope>
    <source>
        <strain evidence="2">HKST-UBA17</strain>
    </source>
</reference>
<dbReference type="Proteomes" id="UP000741282">
    <property type="component" value="Unassembled WGS sequence"/>
</dbReference>
<protein>
    <submittedName>
        <fullName evidence="2">GNAT family N-acetyltransferase</fullName>
    </submittedName>
</protein>
<organism evidence="2 3">
    <name type="scientific">Candidatus Dojkabacteria bacterium</name>
    <dbReference type="NCBI Taxonomy" id="2099670"/>
    <lineage>
        <taxon>Bacteria</taxon>
        <taxon>Candidatus Dojkabacteria</taxon>
    </lineage>
</organism>
<dbReference type="EMBL" id="JAGQLN010000022">
    <property type="protein sequence ID" value="MCA9377176.1"/>
    <property type="molecule type" value="Genomic_DNA"/>
</dbReference>
<dbReference type="GO" id="GO:0016747">
    <property type="term" value="F:acyltransferase activity, transferring groups other than amino-acyl groups"/>
    <property type="evidence" value="ECO:0007669"/>
    <property type="project" value="InterPro"/>
</dbReference>
<sequence>MEIETDRIILRAPNKADHPLFIGLCMDPKVTEHFEYIKRDSEEKVLEFLMGMVKGMEGELTSLHYVIIEKDQNRSIGFIGIGDPEEEVASLPDRKVMNFGYAILPKYWGFGYATEALSLVIKKCFATFPNIELIHGECDADNIGSIKVMEKAGMKRFNQYKDKDGSVTIEFMIEQ</sequence>
<dbReference type="InterPro" id="IPR051531">
    <property type="entry name" value="N-acetyltransferase"/>
</dbReference>
<dbReference type="PROSITE" id="PS51186">
    <property type="entry name" value="GNAT"/>
    <property type="match status" value="1"/>
</dbReference>
<dbReference type="SUPFAM" id="SSF55729">
    <property type="entry name" value="Acyl-CoA N-acyltransferases (Nat)"/>
    <property type="match status" value="1"/>
</dbReference>
<comment type="caution">
    <text evidence="2">The sequence shown here is derived from an EMBL/GenBank/DDBJ whole genome shotgun (WGS) entry which is preliminary data.</text>
</comment>
<feature type="domain" description="N-acetyltransferase" evidence="1">
    <location>
        <begin position="8"/>
        <end position="174"/>
    </location>
</feature>
<reference evidence="2" key="1">
    <citation type="submission" date="2020-04" db="EMBL/GenBank/DDBJ databases">
        <authorList>
            <person name="Zhang T."/>
        </authorList>
    </citation>
    <scope>NUCLEOTIDE SEQUENCE</scope>
    <source>
        <strain evidence="2">HKST-UBA17</strain>
    </source>
</reference>
<dbReference type="PANTHER" id="PTHR43792">
    <property type="entry name" value="GNAT FAMILY, PUTATIVE (AFU_ORTHOLOGUE AFUA_3G00765)-RELATED-RELATED"/>
    <property type="match status" value="1"/>
</dbReference>
<dbReference type="InterPro" id="IPR000182">
    <property type="entry name" value="GNAT_dom"/>
</dbReference>
<dbReference type="Pfam" id="PF13302">
    <property type="entry name" value="Acetyltransf_3"/>
    <property type="match status" value="1"/>
</dbReference>
<gene>
    <name evidence="2" type="ORF">KC685_04625</name>
</gene>
<dbReference type="Gene3D" id="3.40.630.30">
    <property type="match status" value="1"/>
</dbReference>
<dbReference type="InterPro" id="IPR016181">
    <property type="entry name" value="Acyl_CoA_acyltransferase"/>
</dbReference>
<proteinExistence type="predicted"/>
<evidence type="ECO:0000313" key="2">
    <source>
        <dbReference type="EMBL" id="MCA9377176.1"/>
    </source>
</evidence>